<feature type="region of interest" description="Disordered" evidence="3">
    <location>
        <begin position="1878"/>
        <end position="1971"/>
    </location>
</feature>
<organism evidence="5 6">
    <name type="scientific">Riccia fluitans</name>
    <dbReference type="NCBI Taxonomy" id="41844"/>
    <lineage>
        <taxon>Eukaryota</taxon>
        <taxon>Viridiplantae</taxon>
        <taxon>Streptophyta</taxon>
        <taxon>Embryophyta</taxon>
        <taxon>Marchantiophyta</taxon>
        <taxon>Marchantiopsida</taxon>
        <taxon>Marchantiidae</taxon>
        <taxon>Marchantiales</taxon>
        <taxon>Ricciaceae</taxon>
        <taxon>Riccia</taxon>
    </lineage>
</organism>
<dbReference type="SUPFAM" id="SSF47676">
    <property type="entry name" value="Conserved domain common to transcription factors TFIIS, elongin A, CRSP70"/>
    <property type="match status" value="1"/>
</dbReference>
<feature type="compositionally biased region" description="Polar residues" evidence="3">
    <location>
        <begin position="990"/>
        <end position="1006"/>
    </location>
</feature>
<feature type="compositionally biased region" description="Polar residues" evidence="3">
    <location>
        <begin position="1018"/>
        <end position="1029"/>
    </location>
</feature>
<feature type="region of interest" description="Disordered" evidence="3">
    <location>
        <begin position="605"/>
        <end position="628"/>
    </location>
</feature>
<protein>
    <recommendedName>
        <fullName evidence="4">Homeobox domain-containing protein</fullName>
    </recommendedName>
</protein>
<name>A0ABD1XEN6_9MARC</name>
<accession>A0ABD1XEN6</accession>
<feature type="region of interest" description="Disordered" evidence="3">
    <location>
        <begin position="1106"/>
        <end position="1197"/>
    </location>
</feature>
<evidence type="ECO:0000259" key="4">
    <source>
        <dbReference type="SMART" id="SM00389"/>
    </source>
</evidence>
<comment type="caution">
    <text evidence="5">The sequence shown here is derived from an EMBL/GenBank/DDBJ whole genome shotgun (WGS) entry which is preliminary data.</text>
</comment>
<gene>
    <name evidence="5" type="ORF">R1flu_025980</name>
</gene>
<keyword evidence="2" id="KW-0238">DNA-binding</keyword>
<feature type="domain" description="Homeobox" evidence="4">
    <location>
        <begin position="700"/>
        <end position="761"/>
    </location>
</feature>
<evidence type="ECO:0000313" key="5">
    <source>
        <dbReference type="EMBL" id="KAL2607407.1"/>
    </source>
</evidence>
<proteinExistence type="predicted"/>
<feature type="region of interest" description="Disordered" evidence="3">
    <location>
        <begin position="504"/>
        <end position="527"/>
    </location>
</feature>
<evidence type="ECO:0000256" key="1">
    <source>
        <dbReference type="ARBA" id="ARBA00004123"/>
    </source>
</evidence>
<dbReference type="Proteomes" id="UP001605036">
    <property type="component" value="Unassembled WGS sequence"/>
</dbReference>
<feature type="compositionally biased region" description="Polar residues" evidence="3">
    <location>
        <begin position="255"/>
        <end position="270"/>
    </location>
</feature>
<dbReference type="PANTHER" id="PTHR33400">
    <property type="entry name" value="ZINC FINGER CCCH DOMAIN-CONTAINING PROTEIN 6-RELATED"/>
    <property type="match status" value="1"/>
</dbReference>
<dbReference type="EMBL" id="JBHFFA010000008">
    <property type="protein sequence ID" value="KAL2607407.1"/>
    <property type="molecule type" value="Genomic_DNA"/>
</dbReference>
<feature type="compositionally biased region" description="Basic and acidic residues" evidence="3">
    <location>
        <begin position="1962"/>
        <end position="1971"/>
    </location>
</feature>
<feature type="region of interest" description="Disordered" evidence="3">
    <location>
        <begin position="464"/>
        <end position="492"/>
    </location>
</feature>
<feature type="compositionally biased region" description="Polar residues" evidence="3">
    <location>
        <begin position="1878"/>
        <end position="1888"/>
    </location>
</feature>
<dbReference type="GO" id="GO:0003677">
    <property type="term" value="F:DNA binding"/>
    <property type="evidence" value="ECO:0007669"/>
    <property type="project" value="UniProtKB-KW"/>
</dbReference>
<feature type="compositionally biased region" description="Low complexity" evidence="3">
    <location>
        <begin position="517"/>
        <end position="527"/>
    </location>
</feature>
<comment type="subcellular location">
    <subcellularLocation>
        <location evidence="1">Nucleus</location>
    </subcellularLocation>
</comment>
<dbReference type="Gene3D" id="1.20.930.10">
    <property type="entry name" value="Conserved domain common to transcription factors TFIIS, elongin A, CRSP70"/>
    <property type="match status" value="1"/>
</dbReference>
<feature type="compositionally biased region" description="Basic residues" evidence="3">
    <location>
        <begin position="614"/>
        <end position="626"/>
    </location>
</feature>
<feature type="region of interest" description="Disordered" evidence="3">
    <location>
        <begin position="229"/>
        <end position="297"/>
    </location>
</feature>
<feature type="compositionally biased region" description="Polar residues" evidence="3">
    <location>
        <begin position="229"/>
        <end position="240"/>
    </location>
</feature>
<sequence length="1971" mass="213176">MEGVAEVQGQGFDSSMAVTSKMGPESILHPRIEFSRDLRMELSADILTSIGGSFSEDVRPHGHLDMTSMREDMHLIPEIPFIPHRNAPSFSEHVNYTSVSVSPHSEMDSGVYSHVSEAQYSCPAPLEVTVPSTITELQRRPQDDPVIDESTNEYGFRNSSGAYIEAPVNTVAFAASLSSAVTSVDVGKPERIGSTQCEAYPVSMGASGEPSGVSVPSYPVPFDSQGTVSAATSFPKSDTTAGGDEFNTIVEGEKSTTAPTIPASSDANMTTDDKSEKEPTPSYLGKGPGNAGISSEGQICPQSKERATFSFNLPLGYPTATDGSKRHSSSPMRKSYGALLEETPASYNTSRALQEASDDRLINSDGEQPVRALTHFQIGNPVSGGAEFADLKAEPSEQLFFPAENIPSEQASTPTEHSVAASVYETFKVEPGEGLHDVHAPGFAHAPVEDHAVTFGGISDVISGPELPSSRDDVAPPLVESENDVESACLDTSQQAISLHSSAELSQVDRQPDLTGPSSLSADLSSPSECVLQSAGGAAEFSSQWPGTTEISASKLYAASRSEAISSSAEALPWEPDIVLQTSQPGQFWDIVSSSSRFIPSLSSVSSDFDRSRSPFRGRKAARRKRQSDSVIDREKTWVEIDKQEDVVALEIMIDAQKKAMLGQIDELQRIATVQCELTGKNPLSEEMVYEVFGGDGTEKKSSEQPSAEAQSYMREVFAIKDTITKKEVQEISGMCGASVRQVRGFFTARRIYVKKLVQQVFDETGRVAIKNATDQSSSPAHPSNNIRIESHLGIRKLTSVESMERYLELMRAERTFYGQIRLTQIILRTDPSSAIFRRFLEKGGLKVLHQWLVEAAAEEQTSLLRELLKALAHLPISSSAPHHLPALVQIVNKLRFYHNLDVSEQARMLLAHWSKMLKKKFGGGKQSGSAGTKPASVIEKGFGIAADGHKGNRDALPVTPLGSSLRKRKTKEGKEEESSQPDSKASGLSALSSPRVTVSALQMSPTAGHPPAPAPQPTKQRWSTTLQPSESAVAAVSVSRKRAVSKSLGDHAKERRKVQVVDDTAGKTLPSGVVSKSAAVNSSRPISTDDIYKAKRLQRLLQEPLKKSRKKLSEAQDIDPQTATTKELPCLQQPEVSRSSHDNILSMNNSPRNKQTLSSVLTAERSELSQFASLSAEPEEGSDRPSIIPTSSPDRAARIIIPASSYGRPELITTRTLSPDRPQLNITRTSSAYCQVGVVKPTSPQAPPQSFTTPLSSEVKPQEVVATPSSVSSQDRLQSATVVDSNHRNIFRLSSLLTSGLTADDRQAILPYSSNIGLIESVIRADSPQQLAADSIGPDLTSVFTEHNEALGEGGKPSKKNVSTDRELQHQVGEAQVFSVFHPTPPVEPEVSAEKQVVDNSAGSCSRELPMIDFYAALRSNMIRWRIPPVYHLDPQWKVAAGEESKEKDVQSARVKREEEAYYLDFSSIPSDPKDPWEEEPNYDDTLTFEIYLDNGQRKPPSGTQIQADQMTGINMMASGAPPTSFTTETSSTMFDSQDIPDPCPSASGLDSLLQQLSPSGGIAHDPALLSLLLQNPDLVSQLTSGQNYAQTGVANQKVLTTSVVIPKQPSSVANSGFRMQAGDTGMNRFGAANVGGAGALSLQPVHAAPSMTQLPPEGMRLENPSKHPHDGIGHHQNPGLVSQAGSDAQYPAPLQMRLAVGNTAGWGQARMAPPLPPPPPLPSILSGGNQVLQPSMQPQTSKVTNWPESQPWNNVGAVGRPPSNVAEIHSGQEQLHMRPQTIISPNVRSPNYGLIGLPQVEANPVVSQHEMHNASKRQWSNGSHFVIAPSVSENTVIQVGQDSVIGRISRWPTNSNRPPPTPDSQLRPVAREYSDFQGSRQANVTENGGVWVPNDQDTFRPPPPPPYAVPHQWNQRAERNIWPGPQSGVYPLSHGRDSRPPHHQPLPQSWHRGMGPPRPFGEDRSSVDR</sequence>
<dbReference type="InterPro" id="IPR001356">
    <property type="entry name" value="HD"/>
</dbReference>
<evidence type="ECO:0000313" key="6">
    <source>
        <dbReference type="Proteomes" id="UP001605036"/>
    </source>
</evidence>
<dbReference type="InterPro" id="IPR035441">
    <property type="entry name" value="TFIIS/LEDGF_dom_sf"/>
</dbReference>
<evidence type="ECO:0000256" key="2">
    <source>
        <dbReference type="ARBA" id="ARBA00023125"/>
    </source>
</evidence>
<dbReference type="SMART" id="SM00389">
    <property type="entry name" value="HOX"/>
    <property type="match status" value="1"/>
</dbReference>
<feature type="region of interest" description="Disordered" evidence="3">
    <location>
        <begin position="1850"/>
        <end position="1869"/>
    </location>
</feature>
<reference evidence="5 6" key="1">
    <citation type="submission" date="2024-09" db="EMBL/GenBank/DDBJ databases">
        <title>Chromosome-scale assembly of Riccia fluitans.</title>
        <authorList>
            <person name="Paukszto L."/>
            <person name="Sawicki J."/>
            <person name="Karawczyk K."/>
            <person name="Piernik-Szablinska J."/>
            <person name="Szczecinska M."/>
            <person name="Mazdziarz M."/>
        </authorList>
    </citation>
    <scope>NUCLEOTIDE SEQUENCE [LARGE SCALE GENOMIC DNA]</scope>
    <source>
        <strain evidence="5">Rf_01</strain>
        <tissue evidence="5">Aerial parts of the thallus</tissue>
    </source>
</reference>
<feature type="compositionally biased region" description="Polar residues" evidence="3">
    <location>
        <begin position="1135"/>
        <end position="1162"/>
    </location>
</feature>
<evidence type="ECO:0000256" key="3">
    <source>
        <dbReference type="SAM" id="MobiDB-lite"/>
    </source>
</evidence>
<dbReference type="GO" id="GO:0005634">
    <property type="term" value="C:nucleus"/>
    <property type="evidence" value="ECO:0007669"/>
    <property type="project" value="UniProtKB-SubCell"/>
</dbReference>
<keyword evidence="6" id="KW-1185">Reference proteome</keyword>
<dbReference type="PANTHER" id="PTHR33400:SF2">
    <property type="entry name" value="ZINC FINGER CCCH DOMAIN-CONTAINING PROTEIN 6"/>
    <property type="match status" value="1"/>
</dbReference>
<feature type="region of interest" description="Disordered" evidence="3">
    <location>
        <begin position="947"/>
        <end position="1029"/>
    </location>
</feature>